<dbReference type="AlphaFoldDB" id="A0A917KTJ7"/>
<dbReference type="Proteomes" id="UP000657574">
    <property type="component" value="Unassembled WGS sequence"/>
</dbReference>
<reference evidence="2" key="1">
    <citation type="journal article" date="2014" name="Int. J. Syst. Evol. Microbiol.">
        <title>Complete genome sequence of Corynebacterium casei LMG S-19264T (=DSM 44701T), isolated from a smear-ripened cheese.</title>
        <authorList>
            <consortium name="US DOE Joint Genome Institute (JGI-PGF)"/>
            <person name="Walter F."/>
            <person name="Albersmeier A."/>
            <person name="Kalinowski J."/>
            <person name="Ruckert C."/>
        </authorList>
    </citation>
    <scope>NUCLEOTIDE SEQUENCE</scope>
    <source>
        <strain evidence="2">JCM 3086</strain>
    </source>
</reference>
<dbReference type="InterPro" id="IPR052998">
    <property type="entry name" value="Hetero-Diels-Alderase-like"/>
</dbReference>
<evidence type="ECO:0000256" key="1">
    <source>
        <dbReference type="SAM" id="SignalP"/>
    </source>
</evidence>
<dbReference type="PANTHER" id="PTHR42060:SF1">
    <property type="entry name" value="NHL REPEAT-CONTAINING PROTEIN"/>
    <property type="match status" value="1"/>
</dbReference>
<dbReference type="SUPFAM" id="SSF63829">
    <property type="entry name" value="Calcium-dependent phosphotriesterase"/>
    <property type="match status" value="1"/>
</dbReference>
<accession>A0A917KTJ7</accession>
<sequence>MSRLPRLAGVTTAAVALGVLASAPALSVEPPVSDPRVVARFDLAGRQTPDNITLERDGSADVTLAYARQVAHVTQDGRQRILATLPPEANPRTPLVGDAVVLGIVAAHDGTLFVTYATGTAKTGVWRIGPGGGRKQIAQLPADGLPNGLALDERRGLLYVADSVLGTVWRIPRQGGKPSAWARAAALEPGSGSSSGLGANGVKVHRDAVWVSNTDGGTLLRIPVRPDGDAGPVETRASGLDAIDDFAFPGPGSTVFAALVASNQVALVRPDGTHTVVLTQRDGLSSPTSVAVRGRTVYVPSAAYFTKSQPNLLLAHLRRQFSR</sequence>
<reference evidence="2" key="2">
    <citation type="submission" date="2020-09" db="EMBL/GenBank/DDBJ databases">
        <authorList>
            <person name="Sun Q."/>
            <person name="Ohkuma M."/>
        </authorList>
    </citation>
    <scope>NUCLEOTIDE SEQUENCE</scope>
    <source>
        <strain evidence="2">JCM 3086</strain>
    </source>
</reference>
<feature type="chain" id="PRO_5039651248" description="SMP-30/Gluconolactonase/LRE-like region domain-containing protein" evidence="1">
    <location>
        <begin position="28"/>
        <end position="323"/>
    </location>
</feature>
<protein>
    <recommendedName>
        <fullName evidence="4">SMP-30/Gluconolactonase/LRE-like region domain-containing protein</fullName>
    </recommendedName>
</protein>
<proteinExistence type="predicted"/>
<evidence type="ECO:0008006" key="4">
    <source>
        <dbReference type="Google" id="ProtNLM"/>
    </source>
</evidence>
<dbReference type="InterPro" id="IPR011042">
    <property type="entry name" value="6-blade_b-propeller_TolB-like"/>
</dbReference>
<dbReference type="RefSeq" id="WP_189312839.1">
    <property type="nucleotide sequence ID" value="NZ_BMQA01000013.1"/>
</dbReference>
<dbReference type="EMBL" id="BMQA01000013">
    <property type="protein sequence ID" value="GGJ27164.1"/>
    <property type="molecule type" value="Genomic_DNA"/>
</dbReference>
<feature type="signal peptide" evidence="1">
    <location>
        <begin position="1"/>
        <end position="27"/>
    </location>
</feature>
<evidence type="ECO:0000313" key="2">
    <source>
        <dbReference type="EMBL" id="GGJ27164.1"/>
    </source>
</evidence>
<dbReference type="Gene3D" id="2.120.10.30">
    <property type="entry name" value="TolB, C-terminal domain"/>
    <property type="match status" value="1"/>
</dbReference>
<organism evidence="2 3">
    <name type="scientific">Streptomyces brasiliensis</name>
    <dbReference type="NCBI Taxonomy" id="1954"/>
    <lineage>
        <taxon>Bacteria</taxon>
        <taxon>Bacillati</taxon>
        <taxon>Actinomycetota</taxon>
        <taxon>Actinomycetes</taxon>
        <taxon>Kitasatosporales</taxon>
        <taxon>Streptomycetaceae</taxon>
        <taxon>Streptomyces</taxon>
    </lineage>
</organism>
<dbReference type="PANTHER" id="PTHR42060">
    <property type="entry name" value="NHL REPEAT-CONTAINING PROTEIN-RELATED"/>
    <property type="match status" value="1"/>
</dbReference>
<name>A0A917KTJ7_9ACTN</name>
<keyword evidence="3" id="KW-1185">Reference proteome</keyword>
<comment type="caution">
    <text evidence="2">The sequence shown here is derived from an EMBL/GenBank/DDBJ whole genome shotgun (WGS) entry which is preliminary data.</text>
</comment>
<gene>
    <name evidence="2" type="ORF">GCM10010121_042970</name>
</gene>
<evidence type="ECO:0000313" key="3">
    <source>
        <dbReference type="Proteomes" id="UP000657574"/>
    </source>
</evidence>
<keyword evidence="1" id="KW-0732">Signal</keyword>